<dbReference type="Proteomes" id="UP000783934">
    <property type="component" value="Unassembled WGS sequence"/>
</dbReference>
<dbReference type="EMBL" id="JAATIZ010000001">
    <property type="protein sequence ID" value="NJB64354.1"/>
    <property type="molecule type" value="Genomic_DNA"/>
</dbReference>
<evidence type="ECO:0000256" key="1">
    <source>
        <dbReference type="SAM" id="SignalP"/>
    </source>
</evidence>
<evidence type="ECO:0000313" key="2">
    <source>
        <dbReference type="EMBL" id="NJB64354.1"/>
    </source>
</evidence>
<keyword evidence="3" id="KW-1185">Reference proteome</keyword>
<feature type="chain" id="PRO_5045578663" evidence="1">
    <location>
        <begin position="22"/>
        <end position="115"/>
    </location>
</feature>
<evidence type="ECO:0000313" key="3">
    <source>
        <dbReference type="Proteomes" id="UP000783934"/>
    </source>
</evidence>
<proteinExistence type="predicted"/>
<reference evidence="2 3" key="1">
    <citation type="submission" date="2020-03" db="EMBL/GenBank/DDBJ databases">
        <title>Genomic Encyclopedia of Type Strains, Phase IV (KMG-IV): sequencing the most valuable type-strain genomes for metagenomic binning, comparative biology and taxonomic classification.</title>
        <authorList>
            <person name="Goeker M."/>
        </authorList>
    </citation>
    <scope>NUCLEOTIDE SEQUENCE [LARGE SCALE GENOMIC DNA]</scope>
    <source>
        <strain evidence="2 3">DSM 26613</strain>
    </source>
</reference>
<accession>A0ABX0WNI6</accession>
<dbReference type="RefSeq" id="WP_167660554.1">
    <property type="nucleotide sequence ID" value="NZ_BMCQ01000004.1"/>
</dbReference>
<protein>
    <submittedName>
        <fullName evidence="2">Uncharacterized protein</fullName>
    </submittedName>
</protein>
<name>A0ABX0WNI6_9BURK</name>
<organism evidence="2 3">
    <name type="scientific">Paenalcaligenes hominis</name>
    <dbReference type="NCBI Taxonomy" id="643674"/>
    <lineage>
        <taxon>Bacteria</taxon>
        <taxon>Pseudomonadati</taxon>
        <taxon>Pseudomonadota</taxon>
        <taxon>Betaproteobacteria</taxon>
        <taxon>Burkholderiales</taxon>
        <taxon>Alcaligenaceae</taxon>
        <taxon>Paenalcaligenes</taxon>
    </lineage>
</organism>
<gene>
    <name evidence="2" type="ORF">GGR41_000575</name>
</gene>
<feature type="signal peptide" evidence="1">
    <location>
        <begin position="1"/>
        <end position="21"/>
    </location>
</feature>
<comment type="caution">
    <text evidence="2">The sequence shown here is derived from an EMBL/GenBank/DDBJ whole genome shotgun (WGS) entry which is preliminary data.</text>
</comment>
<sequence length="115" mass="12805">MKKVIAVVAIGLSLAWGGVQADDFEDGVELGVGAMQTKAYLCFEELNQTLKGYESKHLKDMMEEFFRGRPDLPPAFVESFKRGYQLEGLDDPALREAFKSCIDQGVRGTLEAIDR</sequence>
<keyword evidence="1" id="KW-0732">Signal</keyword>